<sequence>MKLANEFTFILSHMFAIILIVHCEHENFFEDTRDSEELVDPHSFFYDKHSKTVTKDIKMDIIQSNEVKNELSPYKPVDDHCNHEATVIFYKRLINLLLSNIRIEDENEVLIKGSIEIEVSHSQIEILKNFHIEKTSLREIDEILSNIIQQPHYNYMFGVIYMCDILHKGFQTVLKTVQEHPDGTIIIFAMLMVCLTFKMLRRGQKLPIFYIIQIILVLSFFMTWWQLMKEAEIKSIAAQMKFSEVPISCQPDKMTNDDCEKYYEIIMSNPKLKITPAFALSHFITTVILHPVSHMGTVISDFINNATDNLPWTYGWIVKCMLFLCVGFVIIMIPFFLSGASFNLGLGPLLRFGISHEGKNEKGNTLRSLENREPVQVILQVIHSFLSFNWNTFTKFVRYLTANLSLTIVPKSVAHGTDVQQIQDMPKVKQSITPPVLKDYCEEETIAIDNIQKSYDDLSCGDTIKTNKLTSDHDEKLNKSEKLDATTIENKDGRGDG</sequence>
<comment type="subcellular location">
    <subcellularLocation>
        <location evidence="1">Membrane</location>
        <topology evidence="1">Multi-pass membrane protein</topology>
    </subcellularLocation>
</comment>
<keyword evidence="11" id="KW-1185">Reference proteome</keyword>
<evidence type="ECO:0000256" key="9">
    <source>
        <dbReference type="SAM" id="SignalP"/>
    </source>
</evidence>
<dbReference type="GO" id="GO:0016020">
    <property type="term" value="C:membrane"/>
    <property type="evidence" value="ECO:0007669"/>
    <property type="project" value="UniProtKB-SubCell"/>
</dbReference>
<dbReference type="GO" id="GO:0005783">
    <property type="term" value="C:endoplasmic reticulum"/>
    <property type="evidence" value="ECO:0007669"/>
    <property type="project" value="TreeGrafter"/>
</dbReference>
<comment type="caution">
    <text evidence="10">The sequence shown here is derived from an EMBL/GenBank/DDBJ whole genome shotgun (WGS) entry which is preliminary data.</text>
</comment>
<evidence type="ECO:0000313" key="11">
    <source>
        <dbReference type="Proteomes" id="UP000655588"/>
    </source>
</evidence>
<accession>A0A833RRR6</accession>
<gene>
    <name evidence="10" type="ORF">E2986_07931</name>
</gene>
<keyword evidence="5 8" id="KW-1133">Transmembrane helix</keyword>
<dbReference type="GO" id="GO:0005254">
    <property type="term" value="F:chloride channel activity"/>
    <property type="evidence" value="ECO:0007669"/>
    <property type="project" value="TreeGrafter"/>
</dbReference>
<dbReference type="AlphaFoldDB" id="A0A833RRR6"/>
<evidence type="ECO:0000256" key="2">
    <source>
        <dbReference type="ARBA" id="ARBA00005944"/>
    </source>
</evidence>
<name>A0A833RRR6_9HYME</name>
<evidence type="ECO:0000256" key="6">
    <source>
        <dbReference type="ARBA" id="ARBA00023136"/>
    </source>
</evidence>
<dbReference type="PANTHER" id="PTHR34093">
    <property type="entry name" value="CHLORIDE CHANNEL CLIC-LIKE PROTEIN 1"/>
    <property type="match status" value="1"/>
</dbReference>
<evidence type="ECO:0000313" key="10">
    <source>
        <dbReference type="EMBL" id="KAF3421665.1"/>
    </source>
</evidence>
<feature type="transmembrane region" description="Helical" evidence="8">
    <location>
        <begin position="316"/>
        <end position="337"/>
    </location>
</feature>
<dbReference type="EMBL" id="WNWW01000834">
    <property type="protein sequence ID" value="KAF3421665.1"/>
    <property type="molecule type" value="Genomic_DNA"/>
</dbReference>
<reference evidence="10" key="1">
    <citation type="submission" date="2019-11" db="EMBL/GenBank/DDBJ databases">
        <title>The nuclear and mitochondrial genomes of Frieseomelitta varia - a highly eusocial stingless bee (Meliponini) with a permanently sterile worker caste.</title>
        <authorList>
            <person name="Freitas F.C.P."/>
            <person name="Lourenco A.P."/>
            <person name="Nunes F.M.F."/>
            <person name="Paschoal A.R."/>
            <person name="Abreu F.C.P."/>
            <person name="Barbin F.O."/>
            <person name="Bataglia L."/>
            <person name="Cardoso-Junior C.A.M."/>
            <person name="Cervoni M.S."/>
            <person name="Silva S.R."/>
            <person name="Dalarmi F."/>
            <person name="Del Lama M.A."/>
            <person name="Depintor T.S."/>
            <person name="Ferreira K.M."/>
            <person name="Goria P.S."/>
            <person name="Jaskot M.C."/>
            <person name="Lago D.C."/>
            <person name="Luna-Lucena D."/>
            <person name="Moda L.M."/>
            <person name="Nascimento L."/>
            <person name="Pedrino M."/>
            <person name="Rabico F.O."/>
            <person name="Sanches F.C."/>
            <person name="Santos D.E."/>
            <person name="Santos C.G."/>
            <person name="Vieira J."/>
            <person name="Lopes T.F."/>
            <person name="Barchuk A.R."/>
            <person name="Hartfelder K."/>
            <person name="Simoes Z.L.P."/>
            <person name="Bitondi M.M.G."/>
            <person name="Pinheiro D.G."/>
        </authorList>
    </citation>
    <scope>NUCLEOTIDE SEQUENCE</scope>
    <source>
        <strain evidence="10">USP_RPSP 00005682</strain>
        <tissue evidence="10">Whole individual</tissue>
    </source>
</reference>
<organism evidence="10 11">
    <name type="scientific">Frieseomelitta varia</name>
    <dbReference type="NCBI Taxonomy" id="561572"/>
    <lineage>
        <taxon>Eukaryota</taxon>
        <taxon>Metazoa</taxon>
        <taxon>Ecdysozoa</taxon>
        <taxon>Arthropoda</taxon>
        <taxon>Hexapoda</taxon>
        <taxon>Insecta</taxon>
        <taxon>Pterygota</taxon>
        <taxon>Neoptera</taxon>
        <taxon>Endopterygota</taxon>
        <taxon>Hymenoptera</taxon>
        <taxon>Apocrita</taxon>
        <taxon>Aculeata</taxon>
        <taxon>Apoidea</taxon>
        <taxon>Anthophila</taxon>
        <taxon>Apidae</taxon>
        <taxon>Frieseomelitta</taxon>
    </lineage>
</organism>
<feature type="chain" id="PRO_5032795132" description="Chloride channel CLIC-like protein 1" evidence="9">
    <location>
        <begin position="24"/>
        <end position="497"/>
    </location>
</feature>
<feature type="region of interest" description="Disordered" evidence="7">
    <location>
        <begin position="472"/>
        <end position="497"/>
    </location>
</feature>
<dbReference type="InterPro" id="IPR009231">
    <property type="entry name" value="Chloride_chnl_CLIC-like"/>
</dbReference>
<feature type="signal peptide" evidence="9">
    <location>
        <begin position="1"/>
        <end position="23"/>
    </location>
</feature>
<evidence type="ECO:0000256" key="5">
    <source>
        <dbReference type="ARBA" id="ARBA00022989"/>
    </source>
</evidence>
<protein>
    <recommendedName>
        <fullName evidence="3">Chloride channel CLIC-like protein 1</fullName>
    </recommendedName>
</protein>
<feature type="transmembrane region" description="Helical" evidence="8">
    <location>
        <begin position="207"/>
        <end position="225"/>
    </location>
</feature>
<evidence type="ECO:0000256" key="8">
    <source>
        <dbReference type="SAM" id="Phobius"/>
    </source>
</evidence>
<evidence type="ECO:0000256" key="7">
    <source>
        <dbReference type="SAM" id="MobiDB-lite"/>
    </source>
</evidence>
<proteinExistence type="inferred from homology"/>
<dbReference type="Proteomes" id="UP000655588">
    <property type="component" value="Unassembled WGS sequence"/>
</dbReference>
<dbReference type="Pfam" id="PF05934">
    <property type="entry name" value="MCLC"/>
    <property type="match status" value="1"/>
</dbReference>
<keyword evidence="4 8" id="KW-0812">Transmembrane</keyword>
<keyword evidence="6 8" id="KW-0472">Membrane</keyword>
<dbReference type="PANTHER" id="PTHR34093:SF1">
    <property type="entry name" value="CHLORIDE CHANNEL CLIC-LIKE PROTEIN 1"/>
    <property type="match status" value="1"/>
</dbReference>
<comment type="similarity">
    <text evidence="2">Belongs to the chloride channel MCLC family.</text>
</comment>
<evidence type="ECO:0000256" key="4">
    <source>
        <dbReference type="ARBA" id="ARBA00022692"/>
    </source>
</evidence>
<keyword evidence="9" id="KW-0732">Signal</keyword>
<evidence type="ECO:0000256" key="1">
    <source>
        <dbReference type="ARBA" id="ARBA00004141"/>
    </source>
</evidence>
<evidence type="ECO:0000256" key="3">
    <source>
        <dbReference type="ARBA" id="ARBA00015571"/>
    </source>
</evidence>